<gene>
    <name evidence="2" type="ORF">CAUJ_LOCUS7941</name>
</gene>
<dbReference type="Proteomes" id="UP000835052">
    <property type="component" value="Unassembled WGS sequence"/>
</dbReference>
<keyword evidence="1" id="KW-1133">Transmembrane helix</keyword>
<comment type="caution">
    <text evidence="2">The sequence shown here is derived from an EMBL/GenBank/DDBJ whole genome shotgun (WGS) entry which is preliminary data.</text>
</comment>
<proteinExistence type="predicted"/>
<evidence type="ECO:0000313" key="3">
    <source>
        <dbReference type="Proteomes" id="UP000835052"/>
    </source>
</evidence>
<reference evidence="2" key="1">
    <citation type="submission" date="2020-10" db="EMBL/GenBank/DDBJ databases">
        <authorList>
            <person name="Kikuchi T."/>
        </authorList>
    </citation>
    <scope>NUCLEOTIDE SEQUENCE</scope>
    <source>
        <strain evidence="2">NKZ352</strain>
    </source>
</reference>
<dbReference type="AlphaFoldDB" id="A0A8S1HA79"/>
<keyword evidence="1" id="KW-0472">Membrane</keyword>
<sequence>MVPWDGPSLSTPPPLLLLLLLLISSLCRLRHQQSSRCPHIAYALLLSVLFLPSLCPGAKPTKTPFRPLFAVRWVLFAFLVFHSIY</sequence>
<feature type="transmembrane region" description="Helical" evidence="1">
    <location>
        <begin position="12"/>
        <end position="29"/>
    </location>
</feature>
<protein>
    <submittedName>
        <fullName evidence="2">Uncharacterized protein</fullName>
    </submittedName>
</protein>
<feature type="transmembrane region" description="Helical" evidence="1">
    <location>
        <begin position="41"/>
        <end position="59"/>
    </location>
</feature>
<keyword evidence="3" id="KW-1185">Reference proteome</keyword>
<evidence type="ECO:0000256" key="1">
    <source>
        <dbReference type="SAM" id="Phobius"/>
    </source>
</evidence>
<keyword evidence="1" id="KW-0812">Transmembrane</keyword>
<dbReference type="EMBL" id="CAJGYM010000025">
    <property type="protein sequence ID" value="CAD6192022.1"/>
    <property type="molecule type" value="Genomic_DNA"/>
</dbReference>
<evidence type="ECO:0000313" key="2">
    <source>
        <dbReference type="EMBL" id="CAD6192022.1"/>
    </source>
</evidence>
<feature type="transmembrane region" description="Helical" evidence="1">
    <location>
        <begin position="65"/>
        <end position="84"/>
    </location>
</feature>
<organism evidence="2 3">
    <name type="scientific">Caenorhabditis auriculariae</name>
    <dbReference type="NCBI Taxonomy" id="2777116"/>
    <lineage>
        <taxon>Eukaryota</taxon>
        <taxon>Metazoa</taxon>
        <taxon>Ecdysozoa</taxon>
        <taxon>Nematoda</taxon>
        <taxon>Chromadorea</taxon>
        <taxon>Rhabditida</taxon>
        <taxon>Rhabditina</taxon>
        <taxon>Rhabditomorpha</taxon>
        <taxon>Rhabditoidea</taxon>
        <taxon>Rhabditidae</taxon>
        <taxon>Peloderinae</taxon>
        <taxon>Caenorhabditis</taxon>
    </lineage>
</organism>
<name>A0A8S1HA79_9PELO</name>
<accession>A0A8S1HA79</accession>